<dbReference type="InterPro" id="IPR036236">
    <property type="entry name" value="Znf_C2H2_sf"/>
</dbReference>
<keyword evidence="3 7" id="KW-0863">Zinc-finger</keyword>
<dbReference type="InterPro" id="IPR013087">
    <property type="entry name" value="Znf_C2H2_type"/>
</dbReference>
<dbReference type="GO" id="GO:0000981">
    <property type="term" value="F:DNA-binding transcription factor activity, RNA polymerase II-specific"/>
    <property type="evidence" value="ECO:0007669"/>
    <property type="project" value="TreeGrafter"/>
</dbReference>
<evidence type="ECO:0000259" key="9">
    <source>
        <dbReference type="PROSITE" id="PS50157"/>
    </source>
</evidence>
<dbReference type="Proteomes" id="UP001362999">
    <property type="component" value="Unassembled WGS sequence"/>
</dbReference>
<dbReference type="GO" id="GO:0008270">
    <property type="term" value="F:zinc ion binding"/>
    <property type="evidence" value="ECO:0007669"/>
    <property type="project" value="UniProtKB-KW"/>
</dbReference>
<dbReference type="SUPFAM" id="SSF57667">
    <property type="entry name" value="beta-beta-alpha zinc fingers"/>
    <property type="match status" value="1"/>
</dbReference>
<dbReference type="Pfam" id="PF00096">
    <property type="entry name" value="zf-C2H2"/>
    <property type="match status" value="2"/>
</dbReference>
<dbReference type="PANTHER" id="PTHR23235:SF120">
    <property type="entry name" value="KRUPPEL-LIKE FACTOR 15"/>
    <property type="match status" value="1"/>
</dbReference>
<evidence type="ECO:0000256" key="5">
    <source>
        <dbReference type="ARBA" id="ARBA00023015"/>
    </source>
</evidence>
<dbReference type="FunFam" id="3.30.160.60:FF:000032">
    <property type="entry name" value="Krueppel-like factor 4"/>
    <property type="match status" value="1"/>
</dbReference>
<dbReference type="PANTHER" id="PTHR23235">
    <property type="entry name" value="KRUEPPEL-LIKE TRANSCRIPTION FACTOR"/>
    <property type="match status" value="1"/>
</dbReference>
<evidence type="ECO:0000256" key="8">
    <source>
        <dbReference type="SAM" id="Phobius"/>
    </source>
</evidence>
<keyword evidence="8" id="KW-1133">Transmembrane helix</keyword>
<dbReference type="AlphaFoldDB" id="A0AAW0E6B6"/>
<keyword evidence="5" id="KW-0805">Transcription regulation</keyword>
<proteinExistence type="predicted"/>
<keyword evidence="6" id="KW-0804">Transcription</keyword>
<dbReference type="SMART" id="SM00355">
    <property type="entry name" value="ZnF_C2H2"/>
    <property type="match status" value="3"/>
</dbReference>
<comment type="caution">
    <text evidence="10">The sequence shown here is derived from an EMBL/GenBank/DDBJ whole genome shotgun (WGS) entry which is preliminary data.</text>
</comment>
<evidence type="ECO:0000256" key="4">
    <source>
        <dbReference type="ARBA" id="ARBA00022833"/>
    </source>
</evidence>
<evidence type="ECO:0000256" key="1">
    <source>
        <dbReference type="ARBA" id="ARBA00022723"/>
    </source>
</evidence>
<name>A0AAW0E6B6_9AGAR</name>
<reference evidence="10 11" key="1">
    <citation type="journal article" date="2024" name="J Genomics">
        <title>Draft genome sequencing and assembly of Favolaschia claudopus CIRM-BRFM 2984 isolated from oak limbs.</title>
        <authorList>
            <person name="Navarro D."/>
            <person name="Drula E."/>
            <person name="Chaduli D."/>
            <person name="Cazenave R."/>
            <person name="Ahrendt S."/>
            <person name="Wang J."/>
            <person name="Lipzen A."/>
            <person name="Daum C."/>
            <person name="Barry K."/>
            <person name="Grigoriev I.V."/>
            <person name="Favel A."/>
            <person name="Rosso M.N."/>
            <person name="Martin F."/>
        </authorList>
    </citation>
    <scope>NUCLEOTIDE SEQUENCE [LARGE SCALE GENOMIC DNA]</scope>
    <source>
        <strain evidence="10 11">CIRM-BRFM 2984</strain>
    </source>
</reference>
<dbReference type="EMBL" id="JAWWNJ010000003">
    <property type="protein sequence ID" value="KAK7059518.1"/>
    <property type="molecule type" value="Genomic_DNA"/>
</dbReference>
<dbReference type="GO" id="GO:0000978">
    <property type="term" value="F:RNA polymerase II cis-regulatory region sequence-specific DNA binding"/>
    <property type="evidence" value="ECO:0007669"/>
    <property type="project" value="TreeGrafter"/>
</dbReference>
<evidence type="ECO:0000256" key="7">
    <source>
        <dbReference type="PROSITE-ProRule" id="PRU00042"/>
    </source>
</evidence>
<evidence type="ECO:0000313" key="10">
    <source>
        <dbReference type="EMBL" id="KAK7059518.1"/>
    </source>
</evidence>
<gene>
    <name evidence="10" type="ORF">R3P38DRAFT_2495592</name>
</gene>
<accession>A0AAW0E6B6</accession>
<keyword evidence="4" id="KW-0862">Zinc</keyword>
<evidence type="ECO:0000256" key="2">
    <source>
        <dbReference type="ARBA" id="ARBA00022737"/>
    </source>
</evidence>
<evidence type="ECO:0000256" key="6">
    <source>
        <dbReference type="ARBA" id="ARBA00023163"/>
    </source>
</evidence>
<organism evidence="10 11">
    <name type="scientific">Favolaschia claudopus</name>
    <dbReference type="NCBI Taxonomy" id="2862362"/>
    <lineage>
        <taxon>Eukaryota</taxon>
        <taxon>Fungi</taxon>
        <taxon>Dikarya</taxon>
        <taxon>Basidiomycota</taxon>
        <taxon>Agaricomycotina</taxon>
        <taxon>Agaricomycetes</taxon>
        <taxon>Agaricomycetidae</taxon>
        <taxon>Agaricales</taxon>
        <taxon>Marasmiineae</taxon>
        <taxon>Mycenaceae</taxon>
        <taxon>Favolaschia</taxon>
    </lineage>
</organism>
<protein>
    <recommendedName>
        <fullName evidence="9">C2H2-type domain-containing protein</fullName>
    </recommendedName>
</protein>
<keyword evidence="1" id="KW-0479">Metal-binding</keyword>
<keyword evidence="8" id="KW-0472">Membrane</keyword>
<feature type="domain" description="C2H2-type" evidence="9">
    <location>
        <begin position="26"/>
        <end position="55"/>
    </location>
</feature>
<evidence type="ECO:0000313" key="11">
    <source>
        <dbReference type="Proteomes" id="UP001362999"/>
    </source>
</evidence>
<dbReference type="Gene3D" id="3.30.160.60">
    <property type="entry name" value="Classic Zinc Finger"/>
    <property type="match status" value="3"/>
</dbReference>
<sequence length="151" mass="17155">IVSKQNVTTVRTREASHRRRKQEATLVCFVPGCGSTFTRSYNLKGHIRSHHEERPFLCSLPGCGKGFARRNDCQRHEQLHSNYNYRLFACEGCGKQFPRSDAVNRHCELSHFLLAVNESLIFFFLFLLVLSSKYAPKVVPNVSAQLVAAKA</sequence>
<dbReference type="PROSITE" id="PS50157">
    <property type="entry name" value="ZINC_FINGER_C2H2_2"/>
    <property type="match status" value="3"/>
</dbReference>
<feature type="non-terminal residue" evidence="10">
    <location>
        <position position="1"/>
    </location>
</feature>
<keyword evidence="11" id="KW-1185">Reference proteome</keyword>
<feature type="domain" description="C2H2-type" evidence="9">
    <location>
        <begin position="88"/>
        <end position="111"/>
    </location>
</feature>
<keyword evidence="2" id="KW-0677">Repeat</keyword>
<keyword evidence="8" id="KW-0812">Transmembrane</keyword>
<feature type="transmembrane region" description="Helical" evidence="8">
    <location>
        <begin position="109"/>
        <end position="130"/>
    </location>
</feature>
<feature type="domain" description="C2H2-type" evidence="9">
    <location>
        <begin position="56"/>
        <end position="85"/>
    </location>
</feature>
<dbReference type="PROSITE" id="PS00028">
    <property type="entry name" value="ZINC_FINGER_C2H2_1"/>
    <property type="match status" value="3"/>
</dbReference>
<evidence type="ECO:0000256" key="3">
    <source>
        <dbReference type="ARBA" id="ARBA00022771"/>
    </source>
</evidence>